<gene>
    <name evidence="3" type="ORF">DEJ46_18100</name>
</gene>
<dbReference type="InterPro" id="IPR013517">
    <property type="entry name" value="FG-GAP"/>
</dbReference>
<dbReference type="EMBL" id="CP029194">
    <property type="protein sequence ID" value="QES20796.1"/>
    <property type="molecule type" value="Genomic_DNA"/>
</dbReference>
<dbReference type="Pfam" id="PF13517">
    <property type="entry name" value="FG-GAP_3"/>
    <property type="match status" value="1"/>
</dbReference>
<evidence type="ECO:0000256" key="1">
    <source>
        <dbReference type="ARBA" id="ARBA00022729"/>
    </source>
</evidence>
<evidence type="ECO:0000313" key="4">
    <source>
        <dbReference type="Proteomes" id="UP000324106"/>
    </source>
</evidence>
<proteinExistence type="predicted"/>
<dbReference type="OrthoDB" id="4326934at2"/>
<sequence>MFEQRRPGLRTALVVTAVAVATATGAASAVAAPAADPVAVPAFHLFGIHKQTHEMWEWYRQGPLLVTDGGDGIDHSDLADLIPVDNSHDGGYGYGTWILYKNGRLDFRGLVGNPWLSTKTVGRGWDIYRTVLSPGTLGGAKEADLIGLDRAGVLWSYLGYPDGRLTTRTRVGGGWGQYTELAGQGDLTGDGRADITARDKAGVLWLYKGTGDYKAPFAGRTKIGGGWNVYDRLLSVGDIDADGKVDLLARKTTGELLRYSGTGNAARPFTAPVQIKDSHMKEYNLL</sequence>
<dbReference type="AlphaFoldDB" id="A0A5P2ARY6"/>
<reference evidence="3 4" key="1">
    <citation type="submission" date="2018-05" db="EMBL/GenBank/DDBJ databases">
        <title>Streptomyces venezuelae.</title>
        <authorList>
            <person name="Kim W."/>
            <person name="Lee N."/>
            <person name="Cho B.-K."/>
        </authorList>
    </citation>
    <scope>NUCLEOTIDE SEQUENCE [LARGE SCALE GENOMIC DNA]</scope>
    <source>
        <strain evidence="3 4">ATCC 15068</strain>
    </source>
</reference>
<name>A0A5P2ARY6_STRVZ</name>
<dbReference type="SUPFAM" id="SSF69318">
    <property type="entry name" value="Integrin alpha N-terminal domain"/>
    <property type="match status" value="1"/>
</dbReference>
<accession>A0A5P2ARY6</accession>
<dbReference type="Proteomes" id="UP000324106">
    <property type="component" value="Chromosome"/>
</dbReference>
<keyword evidence="1 2" id="KW-0732">Signal</keyword>
<organism evidence="3 4">
    <name type="scientific">Streptomyces venezuelae</name>
    <dbReference type="NCBI Taxonomy" id="54571"/>
    <lineage>
        <taxon>Bacteria</taxon>
        <taxon>Bacillati</taxon>
        <taxon>Actinomycetota</taxon>
        <taxon>Actinomycetes</taxon>
        <taxon>Kitasatosporales</taxon>
        <taxon>Streptomycetaceae</taxon>
        <taxon>Streptomyces</taxon>
    </lineage>
</organism>
<feature type="signal peptide" evidence="2">
    <location>
        <begin position="1"/>
        <end position="31"/>
    </location>
</feature>
<dbReference type="InterPro" id="IPR028994">
    <property type="entry name" value="Integrin_alpha_N"/>
</dbReference>
<evidence type="ECO:0000256" key="2">
    <source>
        <dbReference type="SAM" id="SignalP"/>
    </source>
</evidence>
<evidence type="ECO:0000313" key="3">
    <source>
        <dbReference type="EMBL" id="QES20796.1"/>
    </source>
</evidence>
<protein>
    <submittedName>
        <fullName evidence="3">VCBS repeat-containing protein</fullName>
    </submittedName>
</protein>
<dbReference type="RefSeq" id="WP_150267757.1">
    <property type="nucleotide sequence ID" value="NZ_CP029194.1"/>
</dbReference>
<feature type="chain" id="PRO_5038990479" evidence="2">
    <location>
        <begin position="32"/>
        <end position="286"/>
    </location>
</feature>
<dbReference type="Gene3D" id="2.115.10.10">
    <property type="entry name" value="Tachylectin 2"/>
    <property type="match status" value="1"/>
</dbReference>